<dbReference type="EMBL" id="GBRH01270143">
    <property type="protein sequence ID" value="JAD27752.1"/>
    <property type="molecule type" value="Transcribed_RNA"/>
</dbReference>
<reference evidence="1" key="2">
    <citation type="journal article" date="2015" name="Data Brief">
        <title>Shoot transcriptome of the giant reed, Arundo donax.</title>
        <authorList>
            <person name="Barrero R.A."/>
            <person name="Guerrero F.D."/>
            <person name="Moolhuijzen P."/>
            <person name="Goolsby J.A."/>
            <person name="Tidwell J."/>
            <person name="Bellgard S.E."/>
            <person name="Bellgard M.I."/>
        </authorList>
    </citation>
    <scope>NUCLEOTIDE SEQUENCE</scope>
    <source>
        <tissue evidence="1">Shoot tissue taken approximately 20 cm above the soil surface</tissue>
    </source>
</reference>
<protein>
    <submittedName>
        <fullName evidence="1">Uncharacterized protein</fullName>
    </submittedName>
</protein>
<sequence length="68" mass="8042">MWFPREAWSTGLQMVYLLWLSNCPSEMMMSARCWDCQILELILVTEHESLLLRVLRSHGLKMLTCKPN</sequence>
<proteinExistence type="predicted"/>
<name>A0A0A8YYR2_ARUDO</name>
<organism evidence="1">
    <name type="scientific">Arundo donax</name>
    <name type="common">Giant reed</name>
    <name type="synonym">Donax arundinaceus</name>
    <dbReference type="NCBI Taxonomy" id="35708"/>
    <lineage>
        <taxon>Eukaryota</taxon>
        <taxon>Viridiplantae</taxon>
        <taxon>Streptophyta</taxon>
        <taxon>Embryophyta</taxon>
        <taxon>Tracheophyta</taxon>
        <taxon>Spermatophyta</taxon>
        <taxon>Magnoliopsida</taxon>
        <taxon>Liliopsida</taxon>
        <taxon>Poales</taxon>
        <taxon>Poaceae</taxon>
        <taxon>PACMAD clade</taxon>
        <taxon>Arundinoideae</taxon>
        <taxon>Arundineae</taxon>
        <taxon>Arundo</taxon>
    </lineage>
</organism>
<evidence type="ECO:0000313" key="1">
    <source>
        <dbReference type="EMBL" id="JAD27752.1"/>
    </source>
</evidence>
<accession>A0A0A8YYR2</accession>
<dbReference type="AlphaFoldDB" id="A0A0A8YYR2"/>
<reference evidence="1" key="1">
    <citation type="submission" date="2014-09" db="EMBL/GenBank/DDBJ databases">
        <authorList>
            <person name="Magalhaes I.L.F."/>
            <person name="Oliveira U."/>
            <person name="Santos F.R."/>
            <person name="Vidigal T.H.D.A."/>
            <person name="Brescovit A.D."/>
            <person name="Santos A.J."/>
        </authorList>
    </citation>
    <scope>NUCLEOTIDE SEQUENCE</scope>
    <source>
        <tissue evidence="1">Shoot tissue taken approximately 20 cm above the soil surface</tissue>
    </source>
</reference>